<keyword evidence="3" id="KW-1185">Reference proteome</keyword>
<dbReference type="AlphaFoldDB" id="A0A5C3EQQ2"/>
<protein>
    <recommendedName>
        <fullName evidence="4">Secreted protein</fullName>
    </recommendedName>
</protein>
<dbReference type="Proteomes" id="UP000323386">
    <property type="component" value="Unassembled WGS sequence"/>
</dbReference>
<feature type="signal peptide" evidence="1">
    <location>
        <begin position="1"/>
        <end position="26"/>
    </location>
</feature>
<gene>
    <name evidence="2" type="ORF">PSFLO_00175</name>
</gene>
<evidence type="ECO:0000313" key="3">
    <source>
        <dbReference type="Proteomes" id="UP000323386"/>
    </source>
</evidence>
<proteinExistence type="predicted"/>
<feature type="chain" id="PRO_5022702604" description="Secreted protein" evidence="1">
    <location>
        <begin position="27"/>
        <end position="109"/>
    </location>
</feature>
<dbReference type="EMBL" id="OOIP01000001">
    <property type="protein sequence ID" value="SPO34704.1"/>
    <property type="molecule type" value="Genomic_DNA"/>
</dbReference>
<keyword evidence="1" id="KW-0732">Signal</keyword>
<name>A0A5C3EQQ2_9BASI</name>
<evidence type="ECO:0008006" key="4">
    <source>
        <dbReference type="Google" id="ProtNLM"/>
    </source>
</evidence>
<sequence>MAEPSLHPGLLLWCRCCPLAWPLAGGKLVALCTLGGDALLPSCFALSPFPVCLSVCLQCNLCPRRAHSLSCAHGVDSDAALLFWPGELAVSTGPRTISGCWCRSSQLRR</sequence>
<evidence type="ECO:0000256" key="1">
    <source>
        <dbReference type="SAM" id="SignalP"/>
    </source>
</evidence>
<accession>A0A5C3EQQ2</accession>
<organism evidence="2 3">
    <name type="scientific">Pseudozyma flocculosa</name>
    <dbReference type="NCBI Taxonomy" id="84751"/>
    <lineage>
        <taxon>Eukaryota</taxon>
        <taxon>Fungi</taxon>
        <taxon>Dikarya</taxon>
        <taxon>Basidiomycota</taxon>
        <taxon>Ustilaginomycotina</taxon>
        <taxon>Ustilaginomycetes</taxon>
        <taxon>Ustilaginales</taxon>
        <taxon>Ustilaginaceae</taxon>
        <taxon>Pseudozyma</taxon>
    </lineage>
</organism>
<evidence type="ECO:0000313" key="2">
    <source>
        <dbReference type="EMBL" id="SPO34704.1"/>
    </source>
</evidence>
<reference evidence="2 3" key="1">
    <citation type="submission" date="2018-03" db="EMBL/GenBank/DDBJ databases">
        <authorList>
            <person name="Guldener U."/>
        </authorList>
    </citation>
    <scope>NUCLEOTIDE SEQUENCE [LARGE SCALE GENOMIC DNA]</scope>
    <source>
        <strain evidence="2 3">DAOM196992</strain>
    </source>
</reference>